<dbReference type="GO" id="GO:0005506">
    <property type="term" value="F:iron ion binding"/>
    <property type="evidence" value="ECO:0007669"/>
    <property type="project" value="InterPro"/>
</dbReference>
<comment type="caution">
    <text evidence="6">The sequence shown here is derived from an EMBL/GenBank/DDBJ whole genome shotgun (WGS) entry which is preliminary data.</text>
</comment>
<proteinExistence type="inferred from homology"/>
<evidence type="ECO:0000313" key="7">
    <source>
        <dbReference type="Proteomes" id="UP000887013"/>
    </source>
</evidence>
<keyword evidence="5" id="KW-1133">Transmembrane helix</keyword>
<dbReference type="InterPro" id="IPR001128">
    <property type="entry name" value="Cyt_P450"/>
</dbReference>
<dbReference type="PANTHER" id="PTHR24300">
    <property type="entry name" value="CYTOCHROME P450 508A4-RELATED"/>
    <property type="match status" value="1"/>
</dbReference>
<dbReference type="Gene3D" id="1.10.630.10">
    <property type="entry name" value="Cytochrome P450"/>
    <property type="match status" value="1"/>
</dbReference>
<dbReference type="InterPro" id="IPR050182">
    <property type="entry name" value="Cytochrome_P450_fam2"/>
</dbReference>
<dbReference type="InterPro" id="IPR036396">
    <property type="entry name" value="Cyt_P450_sf"/>
</dbReference>
<dbReference type="GO" id="GO:0016712">
    <property type="term" value="F:oxidoreductase activity, acting on paired donors, with incorporation or reduction of molecular oxygen, reduced flavin or flavoprotein as one donor, and incorporation of one atom of oxygen"/>
    <property type="evidence" value="ECO:0007669"/>
    <property type="project" value="TreeGrafter"/>
</dbReference>
<keyword evidence="3" id="KW-0408">Iron</keyword>
<evidence type="ECO:0000256" key="3">
    <source>
        <dbReference type="ARBA" id="ARBA00023004"/>
    </source>
</evidence>
<dbReference type="GO" id="GO:0006082">
    <property type="term" value="P:organic acid metabolic process"/>
    <property type="evidence" value="ECO:0007669"/>
    <property type="project" value="TreeGrafter"/>
</dbReference>
<accession>A0A8X6IH56</accession>
<feature type="transmembrane region" description="Helical" evidence="5">
    <location>
        <begin position="213"/>
        <end position="234"/>
    </location>
</feature>
<feature type="transmembrane region" description="Helical" evidence="5">
    <location>
        <begin position="6"/>
        <end position="25"/>
    </location>
</feature>
<organism evidence="6 7">
    <name type="scientific">Nephila pilipes</name>
    <name type="common">Giant wood spider</name>
    <name type="synonym">Nephila maculata</name>
    <dbReference type="NCBI Taxonomy" id="299642"/>
    <lineage>
        <taxon>Eukaryota</taxon>
        <taxon>Metazoa</taxon>
        <taxon>Ecdysozoa</taxon>
        <taxon>Arthropoda</taxon>
        <taxon>Chelicerata</taxon>
        <taxon>Arachnida</taxon>
        <taxon>Araneae</taxon>
        <taxon>Araneomorphae</taxon>
        <taxon>Entelegynae</taxon>
        <taxon>Araneoidea</taxon>
        <taxon>Nephilidae</taxon>
        <taxon>Nephila</taxon>
    </lineage>
</organism>
<evidence type="ECO:0000256" key="4">
    <source>
        <dbReference type="ARBA" id="ARBA00023033"/>
    </source>
</evidence>
<dbReference type="SUPFAM" id="SSF48264">
    <property type="entry name" value="Cytochrome P450"/>
    <property type="match status" value="1"/>
</dbReference>
<reference evidence="6" key="1">
    <citation type="submission" date="2020-08" db="EMBL/GenBank/DDBJ databases">
        <title>Multicomponent nature underlies the extraordinary mechanical properties of spider dragline silk.</title>
        <authorList>
            <person name="Kono N."/>
            <person name="Nakamura H."/>
            <person name="Mori M."/>
            <person name="Yoshida Y."/>
            <person name="Ohtoshi R."/>
            <person name="Malay A.D."/>
            <person name="Moran D.A.P."/>
            <person name="Tomita M."/>
            <person name="Numata K."/>
            <person name="Arakawa K."/>
        </authorList>
    </citation>
    <scope>NUCLEOTIDE SEQUENCE</scope>
</reference>
<evidence type="ECO:0000313" key="6">
    <source>
        <dbReference type="EMBL" id="GFS45857.1"/>
    </source>
</evidence>
<name>A0A8X6IH56_NEPPI</name>
<comment type="similarity">
    <text evidence="1">Belongs to the cytochrome P450 family.</text>
</comment>
<keyword evidence="5" id="KW-0472">Membrane</keyword>
<dbReference type="EMBL" id="BMAW01044662">
    <property type="protein sequence ID" value="GFS45857.1"/>
    <property type="molecule type" value="Genomic_DNA"/>
</dbReference>
<evidence type="ECO:0000256" key="2">
    <source>
        <dbReference type="ARBA" id="ARBA00022723"/>
    </source>
</evidence>
<dbReference type="Proteomes" id="UP000887013">
    <property type="component" value="Unassembled WGS sequence"/>
</dbReference>
<dbReference type="GO" id="GO:0008395">
    <property type="term" value="F:steroid hydroxylase activity"/>
    <property type="evidence" value="ECO:0007669"/>
    <property type="project" value="TreeGrafter"/>
</dbReference>
<keyword evidence="5" id="KW-0812">Transmembrane</keyword>
<evidence type="ECO:0000256" key="5">
    <source>
        <dbReference type="SAM" id="Phobius"/>
    </source>
</evidence>
<dbReference type="GO" id="GO:0005737">
    <property type="term" value="C:cytoplasm"/>
    <property type="evidence" value="ECO:0007669"/>
    <property type="project" value="TreeGrafter"/>
</dbReference>
<dbReference type="AlphaFoldDB" id="A0A8X6IH56"/>
<dbReference type="Pfam" id="PF00067">
    <property type="entry name" value="p450"/>
    <property type="match status" value="1"/>
</dbReference>
<keyword evidence="4" id="KW-0560">Oxidoreductase</keyword>
<gene>
    <name evidence="6" type="primary">Cyp18a1</name>
    <name evidence="6" type="ORF">NPIL_226501</name>
</gene>
<dbReference type="GO" id="GO:0006805">
    <property type="term" value="P:xenobiotic metabolic process"/>
    <property type="evidence" value="ECO:0007669"/>
    <property type="project" value="TreeGrafter"/>
</dbReference>
<sequence>MMYTDWIVTNFLVALALVLVCSYVYNWIRSRNYPPGPHGLPVVGYIPFLGKKPNLTLENLSKKYGDIFSFYIGPQLMICVSDYVLIKEILNHPLTLARPPQAFAFLVGNGGFSGQNGEAWQEQRRFVVQTMRNLGLGKGLWETMIQEDSAELIKEIQKENGEPYVFNEPLARSQISNSLSLLFGRHLDPEAEKENIELMSLFSRKMMDHVSSVNLNVILPWLTKFMMLFNVFGFQEFMNLLRKIEDIFKKEVEKRMNAKEELTKDDFIGCYLQEIEKRKNDSQPHSFNGIEIPNMYVCIVAQLQSMMVISVE</sequence>
<keyword evidence="4" id="KW-0503">Monooxygenase</keyword>
<dbReference type="GO" id="GO:0020037">
    <property type="term" value="F:heme binding"/>
    <property type="evidence" value="ECO:0007669"/>
    <property type="project" value="InterPro"/>
</dbReference>
<keyword evidence="7" id="KW-1185">Reference proteome</keyword>
<protein>
    <submittedName>
        <fullName evidence="6">Cytochrome P450 18a1</fullName>
    </submittedName>
</protein>
<dbReference type="PANTHER" id="PTHR24300:SF403">
    <property type="entry name" value="CYTOCHROME P450 306A1"/>
    <property type="match status" value="1"/>
</dbReference>
<keyword evidence="2" id="KW-0479">Metal-binding</keyword>
<evidence type="ECO:0000256" key="1">
    <source>
        <dbReference type="ARBA" id="ARBA00010617"/>
    </source>
</evidence>
<dbReference type="OrthoDB" id="6412898at2759"/>